<evidence type="ECO:0000256" key="1">
    <source>
        <dbReference type="SAM" id="MobiDB-lite"/>
    </source>
</evidence>
<proteinExistence type="predicted"/>
<sequence length="169" mass="19757">MHSQNEIQRHDSSRPPDAGEVVHHNMVRTTRRRTISRQHTTQERPTPHEPTQINPVLDPANPQDPTTLPASTPDHATPQVLCPKPRVRFPRSQNHDTPQEVPRPTAEAERRQRIEAWRTQVITERPSRLRQPDPIRACANALESFHFQFMEDPRNYAYDYTYPDARHED</sequence>
<keyword evidence="3" id="KW-1185">Reference proteome</keyword>
<feature type="region of interest" description="Disordered" evidence="1">
    <location>
        <begin position="1"/>
        <end position="111"/>
    </location>
</feature>
<accession>A0AAD4L5F1</accession>
<dbReference type="AlphaFoldDB" id="A0AAD4L5F1"/>
<protein>
    <submittedName>
        <fullName evidence="2">Uncharacterized protein</fullName>
    </submittedName>
</protein>
<reference evidence="2" key="1">
    <citation type="submission" date="2022-01" db="EMBL/GenBank/DDBJ databases">
        <title>Comparative genomics reveals a dynamic genome evolution in the ectomycorrhizal milk-cap (Lactarius) mushrooms.</title>
        <authorList>
            <consortium name="DOE Joint Genome Institute"/>
            <person name="Lebreton A."/>
            <person name="Tang N."/>
            <person name="Kuo A."/>
            <person name="LaButti K."/>
            <person name="Drula E."/>
            <person name="Barry K."/>
            <person name="Clum A."/>
            <person name="Lipzen A."/>
            <person name="Mousain D."/>
            <person name="Ng V."/>
            <person name="Wang R."/>
            <person name="Wang X."/>
            <person name="Dai Y."/>
            <person name="Henrissat B."/>
            <person name="Grigoriev I.V."/>
            <person name="Guerin-Laguette A."/>
            <person name="Yu F."/>
            <person name="Martin F.M."/>
        </authorList>
    </citation>
    <scope>NUCLEOTIDE SEQUENCE</scope>
    <source>
        <strain evidence="2">QP</strain>
    </source>
</reference>
<evidence type="ECO:0000313" key="2">
    <source>
        <dbReference type="EMBL" id="KAH8978914.1"/>
    </source>
</evidence>
<gene>
    <name evidence="2" type="ORF">EDB92DRAFT_1907125</name>
</gene>
<feature type="compositionally biased region" description="Basic residues" evidence="1">
    <location>
        <begin position="25"/>
        <end position="36"/>
    </location>
</feature>
<organism evidence="2 3">
    <name type="scientific">Lactarius akahatsu</name>
    <dbReference type="NCBI Taxonomy" id="416441"/>
    <lineage>
        <taxon>Eukaryota</taxon>
        <taxon>Fungi</taxon>
        <taxon>Dikarya</taxon>
        <taxon>Basidiomycota</taxon>
        <taxon>Agaricomycotina</taxon>
        <taxon>Agaricomycetes</taxon>
        <taxon>Russulales</taxon>
        <taxon>Russulaceae</taxon>
        <taxon>Lactarius</taxon>
    </lineage>
</organism>
<name>A0AAD4L5F1_9AGAM</name>
<dbReference type="EMBL" id="JAKELL010000195">
    <property type="protein sequence ID" value="KAH8978914.1"/>
    <property type="molecule type" value="Genomic_DNA"/>
</dbReference>
<evidence type="ECO:0000313" key="3">
    <source>
        <dbReference type="Proteomes" id="UP001201163"/>
    </source>
</evidence>
<dbReference type="Proteomes" id="UP001201163">
    <property type="component" value="Unassembled WGS sequence"/>
</dbReference>
<comment type="caution">
    <text evidence="2">The sequence shown here is derived from an EMBL/GenBank/DDBJ whole genome shotgun (WGS) entry which is preliminary data.</text>
</comment>